<comment type="similarity">
    <text evidence="1 5">Belongs to the universal ribosomal protein uL29 family.</text>
</comment>
<dbReference type="NCBIfam" id="TIGR00012">
    <property type="entry name" value="L29"/>
    <property type="match status" value="1"/>
</dbReference>
<proteinExistence type="inferred from homology"/>
<evidence type="ECO:0000313" key="7">
    <source>
        <dbReference type="Proteomes" id="UP000315648"/>
    </source>
</evidence>
<sequence>MSTYKEISELSPAEVATKLNETREKLLHLRLRKQTGQVEKTSELRTLRKDIARLETARTAKNKKAAA</sequence>
<dbReference type="Gene3D" id="1.10.287.310">
    <property type="match status" value="1"/>
</dbReference>
<reference evidence="6 7" key="1">
    <citation type="submission" date="2019-07" db="EMBL/GenBank/DDBJ databases">
        <title>Description of 53C-WASEF.</title>
        <authorList>
            <person name="Pitt A."/>
            <person name="Hahn M.W."/>
        </authorList>
    </citation>
    <scope>NUCLEOTIDE SEQUENCE [LARGE SCALE GENOMIC DNA]</scope>
    <source>
        <strain evidence="6 7">53C-WASEF</strain>
    </source>
</reference>
<dbReference type="EMBL" id="VMBG01000002">
    <property type="protein sequence ID" value="TSJ77248.1"/>
    <property type="molecule type" value="Genomic_DNA"/>
</dbReference>
<evidence type="ECO:0000256" key="5">
    <source>
        <dbReference type="HAMAP-Rule" id="MF_00374"/>
    </source>
</evidence>
<dbReference type="AlphaFoldDB" id="A0A556QKT9"/>
<dbReference type="SUPFAM" id="SSF46561">
    <property type="entry name" value="Ribosomal protein L29 (L29p)"/>
    <property type="match status" value="1"/>
</dbReference>
<dbReference type="HAMAP" id="MF_00374">
    <property type="entry name" value="Ribosomal_uL29"/>
    <property type="match status" value="1"/>
</dbReference>
<keyword evidence="2 5" id="KW-0689">Ribosomal protein</keyword>
<keyword evidence="7" id="KW-1185">Reference proteome</keyword>
<dbReference type="OrthoDB" id="9815192at2"/>
<dbReference type="InterPro" id="IPR001854">
    <property type="entry name" value="Ribosomal_uL29"/>
</dbReference>
<dbReference type="RefSeq" id="WP_144353651.1">
    <property type="nucleotide sequence ID" value="NZ_CBCRVV010000013.1"/>
</dbReference>
<evidence type="ECO:0000313" key="6">
    <source>
        <dbReference type="EMBL" id="TSJ77248.1"/>
    </source>
</evidence>
<evidence type="ECO:0000256" key="2">
    <source>
        <dbReference type="ARBA" id="ARBA00022980"/>
    </source>
</evidence>
<protein>
    <recommendedName>
        <fullName evidence="4 5">Large ribosomal subunit protein uL29</fullName>
    </recommendedName>
</protein>
<keyword evidence="3 5" id="KW-0687">Ribonucleoprotein</keyword>
<dbReference type="InterPro" id="IPR018254">
    <property type="entry name" value="Ribosomal_uL29_CS"/>
</dbReference>
<dbReference type="GO" id="GO:0003735">
    <property type="term" value="F:structural constituent of ribosome"/>
    <property type="evidence" value="ECO:0007669"/>
    <property type="project" value="InterPro"/>
</dbReference>
<dbReference type="PROSITE" id="PS00579">
    <property type="entry name" value="RIBOSOMAL_L29"/>
    <property type="match status" value="1"/>
</dbReference>
<dbReference type="GO" id="GO:1990904">
    <property type="term" value="C:ribonucleoprotein complex"/>
    <property type="evidence" value="ECO:0007669"/>
    <property type="project" value="UniProtKB-KW"/>
</dbReference>
<comment type="caution">
    <text evidence="6">The sequence shown here is derived from an EMBL/GenBank/DDBJ whole genome shotgun (WGS) entry which is preliminary data.</text>
</comment>
<dbReference type="InterPro" id="IPR036049">
    <property type="entry name" value="Ribosomal_uL29_sf"/>
</dbReference>
<dbReference type="GO" id="GO:0005840">
    <property type="term" value="C:ribosome"/>
    <property type="evidence" value="ECO:0007669"/>
    <property type="project" value="UniProtKB-KW"/>
</dbReference>
<gene>
    <name evidence="5" type="primary">rpmC</name>
    <name evidence="6" type="ORF">FPL22_14220</name>
</gene>
<dbReference type="CDD" id="cd00427">
    <property type="entry name" value="Ribosomal_L29_HIP"/>
    <property type="match status" value="1"/>
</dbReference>
<accession>A0A556QKT9</accession>
<dbReference type="Pfam" id="PF00831">
    <property type="entry name" value="Ribosomal_L29"/>
    <property type="match status" value="1"/>
</dbReference>
<name>A0A556QKT9_9BACT</name>
<dbReference type="GO" id="GO:0006412">
    <property type="term" value="P:translation"/>
    <property type="evidence" value="ECO:0007669"/>
    <property type="project" value="UniProtKB-UniRule"/>
</dbReference>
<evidence type="ECO:0000256" key="3">
    <source>
        <dbReference type="ARBA" id="ARBA00023274"/>
    </source>
</evidence>
<evidence type="ECO:0000256" key="1">
    <source>
        <dbReference type="ARBA" id="ARBA00009254"/>
    </source>
</evidence>
<dbReference type="Proteomes" id="UP000315648">
    <property type="component" value="Unassembled WGS sequence"/>
</dbReference>
<evidence type="ECO:0000256" key="4">
    <source>
        <dbReference type="ARBA" id="ARBA00035204"/>
    </source>
</evidence>
<organism evidence="6 7">
    <name type="scientific">Rariglobus hedericola</name>
    <dbReference type="NCBI Taxonomy" id="2597822"/>
    <lineage>
        <taxon>Bacteria</taxon>
        <taxon>Pseudomonadati</taxon>
        <taxon>Verrucomicrobiota</taxon>
        <taxon>Opitutia</taxon>
        <taxon>Opitutales</taxon>
        <taxon>Opitutaceae</taxon>
        <taxon>Rariglobus</taxon>
    </lineage>
</organism>